<dbReference type="SUPFAM" id="SSF88713">
    <property type="entry name" value="Glycoside hydrolase/deacetylase"/>
    <property type="match status" value="1"/>
</dbReference>
<dbReference type="KEGG" id="caa:Caka_1237"/>
<accession>D5EIJ1</accession>
<evidence type="ECO:0000313" key="1">
    <source>
        <dbReference type="EMBL" id="ADE54257.1"/>
    </source>
</evidence>
<name>D5EIJ1_CORAD</name>
<dbReference type="EMBL" id="CP001998">
    <property type="protein sequence ID" value="ADE54257.1"/>
    <property type="molecule type" value="Genomic_DNA"/>
</dbReference>
<dbReference type="STRING" id="583355.Caka_1237"/>
<dbReference type="RefSeq" id="WP_013042979.1">
    <property type="nucleotide sequence ID" value="NC_014008.1"/>
</dbReference>
<gene>
    <name evidence="1" type="ordered locus">Caka_1237</name>
</gene>
<keyword evidence="2" id="KW-1185">Reference proteome</keyword>
<dbReference type="InterPro" id="IPR005501">
    <property type="entry name" value="LamB/YcsF/PxpA-like"/>
</dbReference>
<dbReference type="OrthoDB" id="9773478at2"/>
<dbReference type="AlphaFoldDB" id="D5EIJ1"/>
<dbReference type="Proteomes" id="UP000000925">
    <property type="component" value="Chromosome"/>
</dbReference>
<dbReference type="PANTHER" id="PTHR30292:SF0">
    <property type="entry name" value="5-OXOPROLINASE SUBUNIT A"/>
    <property type="match status" value="1"/>
</dbReference>
<organism evidence="1 2">
    <name type="scientific">Coraliomargarita akajimensis (strain DSM 45221 / IAM 15411 / JCM 23193 / KCTC 12865 / 04OKA010-24)</name>
    <dbReference type="NCBI Taxonomy" id="583355"/>
    <lineage>
        <taxon>Bacteria</taxon>
        <taxon>Pseudomonadati</taxon>
        <taxon>Verrucomicrobiota</taxon>
        <taxon>Opitutia</taxon>
        <taxon>Puniceicoccales</taxon>
        <taxon>Coraliomargaritaceae</taxon>
        <taxon>Coraliomargarita</taxon>
    </lineage>
</organism>
<sequence>MGILLNCDLGENEPTTRTAELLALVDAANICCGVHAGSAAKTRETIGLAKRAGVLIGVHPGMAAAGGRGAELPDPVALSSLLREQCGFFAEAAAELDASIHHIKLHGSLYSAVEQDEELAQIYADVLRDYPDWKVFSLANGTFGRRAASDGHPVVGEIFADRAYLDNGALMPRSQAGALIEDVELAVERFRNWLVTRQMQTGLTGSILLDAETVCVHSDSPNALELLRKLQNCKKS</sequence>
<dbReference type="PANTHER" id="PTHR30292">
    <property type="entry name" value="UNCHARACTERIZED PROTEIN YBGL-RELATED"/>
    <property type="match status" value="1"/>
</dbReference>
<dbReference type="Gene3D" id="3.20.20.370">
    <property type="entry name" value="Glycoside hydrolase/deacetylase"/>
    <property type="match status" value="1"/>
</dbReference>
<dbReference type="Pfam" id="PF03746">
    <property type="entry name" value="LamB_YcsF"/>
    <property type="match status" value="1"/>
</dbReference>
<evidence type="ECO:0000313" key="2">
    <source>
        <dbReference type="Proteomes" id="UP000000925"/>
    </source>
</evidence>
<dbReference type="InterPro" id="IPR011330">
    <property type="entry name" value="Glyco_hydro/deAcase_b/a-brl"/>
</dbReference>
<protein>
    <submittedName>
        <fullName evidence="1">LamB/YcsF family protein</fullName>
    </submittedName>
</protein>
<proteinExistence type="predicted"/>
<dbReference type="eggNOG" id="COG1540">
    <property type="taxonomic scope" value="Bacteria"/>
</dbReference>
<reference evidence="1 2" key="1">
    <citation type="journal article" date="2010" name="Stand. Genomic Sci.">
        <title>Complete genome sequence of Coraliomargarita akajimensis type strain (04OKA010-24).</title>
        <authorList>
            <person name="Mavromatis K."/>
            <person name="Abt B."/>
            <person name="Brambilla E."/>
            <person name="Lapidus A."/>
            <person name="Copeland A."/>
            <person name="Deshpande S."/>
            <person name="Nolan M."/>
            <person name="Lucas S."/>
            <person name="Tice H."/>
            <person name="Cheng J.F."/>
            <person name="Han C."/>
            <person name="Detter J.C."/>
            <person name="Woyke T."/>
            <person name="Goodwin L."/>
            <person name="Pitluck S."/>
            <person name="Held B."/>
            <person name="Brettin T."/>
            <person name="Tapia R."/>
            <person name="Ivanova N."/>
            <person name="Mikhailova N."/>
            <person name="Pati A."/>
            <person name="Liolios K."/>
            <person name="Chen A."/>
            <person name="Palaniappan K."/>
            <person name="Land M."/>
            <person name="Hauser L."/>
            <person name="Chang Y.J."/>
            <person name="Jeffries C.D."/>
            <person name="Rohde M."/>
            <person name="Goker M."/>
            <person name="Bristow J."/>
            <person name="Eisen J.A."/>
            <person name="Markowitz V."/>
            <person name="Hugenholtz P."/>
            <person name="Klenk H.P."/>
            <person name="Kyrpides N.C."/>
        </authorList>
    </citation>
    <scope>NUCLEOTIDE SEQUENCE [LARGE SCALE GENOMIC DNA]</scope>
    <source>
        <strain evidence="2">DSM 45221 / IAM 15411 / JCM 23193 / KCTC 12865</strain>
    </source>
</reference>
<dbReference type="HOGENOM" id="CLU_069535_0_0_0"/>
<dbReference type="GO" id="GO:0005975">
    <property type="term" value="P:carbohydrate metabolic process"/>
    <property type="evidence" value="ECO:0007669"/>
    <property type="project" value="InterPro"/>
</dbReference>